<evidence type="ECO:0000313" key="2">
    <source>
        <dbReference type="Proteomes" id="UP000741013"/>
    </source>
</evidence>
<protein>
    <recommendedName>
        <fullName evidence="3">SEC-C motif-containing protein</fullName>
    </recommendedName>
</protein>
<dbReference type="EMBL" id="JAGGMS010000001">
    <property type="protein sequence ID" value="MBP2182248.1"/>
    <property type="molecule type" value="Genomic_DNA"/>
</dbReference>
<accession>A0ABS4PSG1</accession>
<proteinExistence type="predicted"/>
<keyword evidence="2" id="KW-1185">Reference proteome</keyword>
<dbReference type="Proteomes" id="UP000741013">
    <property type="component" value="Unassembled WGS sequence"/>
</dbReference>
<evidence type="ECO:0000313" key="1">
    <source>
        <dbReference type="EMBL" id="MBP2182248.1"/>
    </source>
</evidence>
<comment type="caution">
    <text evidence="1">The sequence shown here is derived from an EMBL/GenBank/DDBJ whole genome shotgun (WGS) entry which is preliminary data.</text>
</comment>
<reference evidence="1 2" key="1">
    <citation type="submission" date="2021-03" db="EMBL/GenBank/DDBJ databases">
        <title>Sequencing the genomes of 1000 actinobacteria strains.</title>
        <authorList>
            <person name="Klenk H.-P."/>
        </authorList>
    </citation>
    <scope>NUCLEOTIDE SEQUENCE [LARGE SCALE GENOMIC DNA]</scope>
    <source>
        <strain evidence="1 2">DSM 45510</strain>
    </source>
</reference>
<sequence length="502" mass="56603">MNHLDHSIVTSLDVIDNFSTVRGKKVWELPGRELWELGNEIRRFAESYTPASVEERSHPVYVGGWPSANFWLAGHSELVMSTLLYSGQILVKDPIIDWFSPARYSVEHVMGSRQGYLTDDGMPAIEPTRNFLRFTVPELMKFRPLIESGRLVLVPGEDFYLSNAEEIKSFADLLMERPGFQVDEVIGRFRPSEMARDDRLRGLFLFAGGDREEQLSKAVCRSLEYFSREYMLAHSYGVEYAAPWRYEQYLCEKGVEKLIGSSPSERVLHAVWSSRVPIFSGLTPDLLSRLVKEDAFVDFRSQLYSVYRDVPVVFDEEEYLRLIGEAEESVLRPILDRAEAAVRRGVLSRLGIEVVRFTLYLSSAVSVDVLAGNGPGLRTGVQGTASYLLAKVLQGGRTRDAHTIWTKLAGHGRNVEQELEMVEFKRQQSDDEDAWRIDAEPSMEVRITEGMIIADDIQVSASSENPDENDYTEGPYAPCACGSGLKWRFCCRGVPGDSPPAA</sequence>
<gene>
    <name evidence="1" type="ORF">JOM49_003774</name>
</gene>
<dbReference type="RefSeq" id="WP_209665592.1">
    <property type="nucleotide sequence ID" value="NZ_JAGGMS010000001.1"/>
</dbReference>
<organism evidence="1 2">
    <name type="scientific">Amycolatopsis magusensis</name>
    <dbReference type="NCBI Taxonomy" id="882444"/>
    <lineage>
        <taxon>Bacteria</taxon>
        <taxon>Bacillati</taxon>
        <taxon>Actinomycetota</taxon>
        <taxon>Actinomycetes</taxon>
        <taxon>Pseudonocardiales</taxon>
        <taxon>Pseudonocardiaceae</taxon>
        <taxon>Amycolatopsis</taxon>
    </lineage>
</organism>
<evidence type="ECO:0008006" key="3">
    <source>
        <dbReference type="Google" id="ProtNLM"/>
    </source>
</evidence>
<name>A0ABS4PSG1_9PSEU</name>